<gene>
    <name evidence="3" type="ORF">DCE93_06970</name>
</gene>
<feature type="domain" description="Potassium channel" evidence="2">
    <location>
        <begin position="68"/>
        <end position="144"/>
    </location>
</feature>
<sequence>MASTAVLVALYFLVPFDLIEAVPVWATLTTALLVLFAVTAWQVRAITRSAHPRVRAIQALAITAPLYLLLFAAMYFVMANADLDAFSAQGLTRLDALYFTVTVFATVGFGDVSPTSQATRLLVMVQMILNLLVLGAGIQVLLGAVQRSRRDEAPDPMSDPERSS</sequence>
<keyword evidence="3" id="KW-0813">Transport</keyword>
<dbReference type="OrthoDB" id="9799090at2"/>
<protein>
    <submittedName>
        <fullName evidence="3">Two pore domain potassium channel family protein</fullName>
    </submittedName>
</protein>
<name>A0A2S0WZQ3_9MICO</name>
<evidence type="ECO:0000256" key="1">
    <source>
        <dbReference type="SAM" id="Phobius"/>
    </source>
</evidence>
<organism evidence="3 4">
    <name type="scientific">Agromyces badenianii</name>
    <dbReference type="NCBI Taxonomy" id="2080742"/>
    <lineage>
        <taxon>Bacteria</taxon>
        <taxon>Bacillati</taxon>
        <taxon>Actinomycetota</taxon>
        <taxon>Actinomycetes</taxon>
        <taxon>Micrococcales</taxon>
        <taxon>Microbacteriaceae</taxon>
        <taxon>Agromyces</taxon>
    </lineage>
</organism>
<dbReference type="Proteomes" id="UP000244729">
    <property type="component" value="Chromosome"/>
</dbReference>
<evidence type="ECO:0000313" key="4">
    <source>
        <dbReference type="Proteomes" id="UP000244729"/>
    </source>
</evidence>
<dbReference type="GO" id="GO:0034220">
    <property type="term" value="P:monoatomic ion transmembrane transport"/>
    <property type="evidence" value="ECO:0007669"/>
    <property type="project" value="UniProtKB-KW"/>
</dbReference>
<keyword evidence="4" id="KW-1185">Reference proteome</keyword>
<feature type="transmembrane region" description="Helical" evidence="1">
    <location>
        <begin position="59"/>
        <end position="78"/>
    </location>
</feature>
<dbReference type="AlphaFoldDB" id="A0A2S0WZQ3"/>
<dbReference type="EMBL" id="CP028913">
    <property type="protein sequence ID" value="AWB96849.1"/>
    <property type="molecule type" value="Genomic_DNA"/>
</dbReference>
<dbReference type="InterPro" id="IPR013099">
    <property type="entry name" value="K_chnl_dom"/>
</dbReference>
<keyword evidence="3" id="KW-0406">Ion transport</keyword>
<dbReference type="KEGG" id="agm:DCE93_06970"/>
<keyword evidence="1" id="KW-1133">Transmembrane helix</keyword>
<accession>A0A2S0WZQ3</accession>
<keyword evidence="3" id="KW-0407">Ion channel</keyword>
<proteinExistence type="predicted"/>
<dbReference type="Gene3D" id="1.10.287.70">
    <property type="match status" value="1"/>
</dbReference>
<feature type="transmembrane region" description="Helical" evidence="1">
    <location>
        <begin position="90"/>
        <end position="109"/>
    </location>
</feature>
<evidence type="ECO:0000313" key="3">
    <source>
        <dbReference type="EMBL" id="AWB96849.1"/>
    </source>
</evidence>
<feature type="transmembrane region" description="Helical" evidence="1">
    <location>
        <begin position="121"/>
        <end position="142"/>
    </location>
</feature>
<reference evidence="3 4" key="1">
    <citation type="submission" date="2018-04" db="EMBL/GenBank/DDBJ databases">
        <authorList>
            <person name="Li J."/>
        </authorList>
    </citation>
    <scope>NUCLEOTIDE SEQUENCE [LARGE SCALE GENOMIC DNA]</scope>
    <source>
        <strain evidence="4">30A</strain>
    </source>
</reference>
<dbReference type="Pfam" id="PF07885">
    <property type="entry name" value="Ion_trans_2"/>
    <property type="match status" value="1"/>
</dbReference>
<keyword evidence="1" id="KW-0472">Membrane</keyword>
<evidence type="ECO:0000259" key="2">
    <source>
        <dbReference type="Pfam" id="PF07885"/>
    </source>
</evidence>
<dbReference type="SUPFAM" id="SSF81324">
    <property type="entry name" value="Voltage-gated potassium channels"/>
    <property type="match status" value="1"/>
</dbReference>
<keyword evidence="1" id="KW-0812">Transmembrane</keyword>